<dbReference type="AlphaFoldDB" id="A0A0D2U9A0"/>
<gene>
    <name evidence="2" type="ORF">CAOG_009574</name>
</gene>
<organism evidence="2 3">
    <name type="scientific">Capsaspora owczarzaki (strain ATCC 30864)</name>
    <dbReference type="NCBI Taxonomy" id="595528"/>
    <lineage>
        <taxon>Eukaryota</taxon>
        <taxon>Filasterea</taxon>
        <taxon>Capsaspora</taxon>
    </lineage>
</organism>
<dbReference type="Proteomes" id="UP000008743">
    <property type="component" value="Unassembled WGS sequence"/>
</dbReference>
<name>A0A0D2U9A0_CAPO3</name>
<sequence length="80" mass="7995">MPGRAAVHGHESIALASEAGSGAGTQLASAGQPWVYHSLIPDSIGPRTPTGGALSGEGRSPDHAGRSRFCSDATDLVSTP</sequence>
<protein>
    <submittedName>
        <fullName evidence="2">Uncharacterized protein</fullName>
    </submittedName>
</protein>
<dbReference type="InParanoid" id="A0A0D2U9A0"/>
<reference evidence="3" key="1">
    <citation type="submission" date="2011-02" db="EMBL/GenBank/DDBJ databases">
        <title>The Genome Sequence of Capsaspora owczarzaki ATCC 30864.</title>
        <authorList>
            <person name="Russ C."/>
            <person name="Cuomo C."/>
            <person name="Burger G."/>
            <person name="Gray M.W."/>
            <person name="Holland P.W.H."/>
            <person name="King N."/>
            <person name="Lang F.B.F."/>
            <person name="Roger A.J."/>
            <person name="Ruiz-Trillo I."/>
            <person name="Young S.K."/>
            <person name="Zeng Q."/>
            <person name="Gargeya S."/>
            <person name="Alvarado L."/>
            <person name="Berlin A."/>
            <person name="Chapman S.B."/>
            <person name="Chen Z."/>
            <person name="Freedman E."/>
            <person name="Gellesch M."/>
            <person name="Goldberg J."/>
            <person name="Griggs A."/>
            <person name="Gujja S."/>
            <person name="Heilman E."/>
            <person name="Heiman D."/>
            <person name="Howarth C."/>
            <person name="Mehta T."/>
            <person name="Neiman D."/>
            <person name="Pearson M."/>
            <person name="Roberts A."/>
            <person name="Saif S."/>
            <person name="Shea T."/>
            <person name="Shenoy N."/>
            <person name="Sisk P."/>
            <person name="Stolte C."/>
            <person name="Sykes S."/>
            <person name="White J."/>
            <person name="Yandava C."/>
            <person name="Haas B."/>
            <person name="Nusbaum C."/>
            <person name="Birren B."/>
        </authorList>
    </citation>
    <scope>NUCLEOTIDE SEQUENCE</scope>
    <source>
        <strain evidence="3">ATCC 30864</strain>
    </source>
</reference>
<proteinExistence type="predicted"/>
<evidence type="ECO:0000256" key="1">
    <source>
        <dbReference type="SAM" id="MobiDB-lite"/>
    </source>
</evidence>
<evidence type="ECO:0000313" key="2">
    <source>
        <dbReference type="EMBL" id="KJE91606.1"/>
    </source>
</evidence>
<dbReference type="EMBL" id="KE346362">
    <property type="protein sequence ID" value="KJE91606.1"/>
    <property type="molecule type" value="Genomic_DNA"/>
</dbReference>
<keyword evidence="3" id="KW-1185">Reference proteome</keyword>
<accession>A0A0D2U9A0</accession>
<feature type="region of interest" description="Disordered" evidence="1">
    <location>
        <begin position="40"/>
        <end position="80"/>
    </location>
</feature>
<evidence type="ECO:0000313" key="3">
    <source>
        <dbReference type="Proteomes" id="UP000008743"/>
    </source>
</evidence>